<feature type="region of interest" description="Disordered" evidence="1">
    <location>
        <begin position="966"/>
        <end position="1000"/>
    </location>
</feature>
<feature type="domain" description="Integrator complex subunit 6-like beta-barrel" evidence="2">
    <location>
        <begin position="249"/>
        <end position="370"/>
    </location>
</feature>
<protein>
    <recommendedName>
        <fullName evidence="2">Integrator complex subunit 6-like beta-barrel domain-containing protein</fullName>
    </recommendedName>
</protein>
<dbReference type="PANTHER" id="PTHR12957:SF2">
    <property type="entry name" value="INTEGRATOR COMPLEX SUBUNIT 6"/>
    <property type="match status" value="1"/>
</dbReference>
<dbReference type="Proteomes" id="UP000784294">
    <property type="component" value="Unassembled WGS sequence"/>
</dbReference>
<sequence>MNQRTHVGTTLLDVAKTAVETFFKVRMGKSRVDRYFVLTLDEEPYFIKMAGWKQNVDMQALHLALDNIKAQGLTTLALGLQRCFLLLNLNRMQLDIENYGTGYFPSLSEPAIIICFTDGLKMTSEDGTLYDTVSPSILKSNLPGSELASEPFRWDYRLFTVFIRYPSLADGIFDMPRYLNIDQNSSLSVLSEQTGGQGFSVYDNRTLHQCLDTLVQKCQPGVVLHFSRESRFFKDLFKSRDCKQMILLKGSIRSNWPIPESFWPDDEILLNKLPPRSAHPVISLSLYKGSQIKLSDYFPYDRYELEPSHFVQCILDQRDPNLLLECFVPNSGLERDAPFGYIRPAVDLTSVHLYVLPFNYPVIMKLLIDLTETHSMRMTDSWGHQFVSYLTNIPRYYYMPLTKAFERLGFQSIITKEAIDRVIPYQLKHTLQKSKHAAKLEYERLLRMTELREQQSPLPTIKLPASLLPSHLWPLLEMRAVLPKMLQNKYIRPYEQPCDIPRHCLREMLPKLRHNLIEILEGRSRPMDRELIHQQPMSEMGDYLNYKFAPVVAAPLREVNPTPERADTFGNPFRRKAVSTNPPNLLSPPNNAPTGSSSNSGSPLVGAVNTGGGPVSSSNGTSPSFIVDEGFVDEMALPSSGACAEEIRRHAALTSSPTGRTRGPIPSHITHRNWRSFSPQSSPASSPRRNDDRPEGDLICKAALHALSVSSKLVKHTPTQNDVPTSLTNATEMIPALEPPHLNQLRKEDKISASNAFIANRDYLLFLVQLIRQPIIDGTVLFDHLCKLTGPMSQRRAVLSYLMAEALRFRRFCLFSLFRRWRSLLRDRQVIFNAVTGNYLTNPSPSHSEPNLKYLRTGVSLSELPETQLVTNPRDVNSIQTVIKSAQEAHSSKTPQYRSMDNITSRNGLSDNQPQSSSLQIRSSAPSPHTYGIKSNEVTSVPYPHKRLTSFTNLHKEHLPNRLCKPHLMRKKRRSEDELEITQPSRSKNARQQQHINGLC</sequence>
<feature type="compositionally biased region" description="Polar residues" evidence="1">
    <location>
        <begin position="982"/>
        <end position="1000"/>
    </location>
</feature>
<feature type="region of interest" description="Disordered" evidence="1">
    <location>
        <begin position="562"/>
        <end position="621"/>
    </location>
</feature>
<keyword evidence="4" id="KW-1185">Reference proteome</keyword>
<evidence type="ECO:0000313" key="4">
    <source>
        <dbReference type="Proteomes" id="UP000784294"/>
    </source>
</evidence>
<reference evidence="3" key="1">
    <citation type="submission" date="2018-11" db="EMBL/GenBank/DDBJ databases">
        <authorList>
            <consortium name="Pathogen Informatics"/>
        </authorList>
    </citation>
    <scope>NUCLEOTIDE SEQUENCE</scope>
</reference>
<comment type="caution">
    <text evidence="3">The sequence shown here is derived from an EMBL/GenBank/DDBJ whole genome shotgun (WGS) entry which is preliminary data.</text>
</comment>
<feature type="compositionally biased region" description="Low complexity" evidence="1">
    <location>
        <begin position="579"/>
        <end position="594"/>
    </location>
</feature>
<dbReference type="InterPro" id="IPR057413">
    <property type="entry name" value="Beta-barrel_INTS6"/>
</dbReference>
<evidence type="ECO:0000313" key="3">
    <source>
        <dbReference type="EMBL" id="VEL34628.1"/>
    </source>
</evidence>
<dbReference type="InterPro" id="IPR051113">
    <property type="entry name" value="Integrator_subunit6"/>
</dbReference>
<feature type="compositionally biased region" description="Low complexity" evidence="1">
    <location>
        <begin position="675"/>
        <end position="687"/>
    </location>
</feature>
<feature type="compositionally biased region" description="Polar residues" evidence="1">
    <location>
        <begin position="886"/>
        <end position="927"/>
    </location>
</feature>
<dbReference type="Gene3D" id="3.40.50.410">
    <property type="entry name" value="von Willebrand factor, type A domain"/>
    <property type="match status" value="1"/>
</dbReference>
<feature type="region of interest" description="Disordered" evidence="1">
    <location>
        <begin position="651"/>
        <end position="695"/>
    </location>
</feature>
<dbReference type="GO" id="GO:0032039">
    <property type="term" value="C:integrator complex"/>
    <property type="evidence" value="ECO:0007669"/>
    <property type="project" value="TreeGrafter"/>
</dbReference>
<dbReference type="PANTHER" id="PTHR12957">
    <property type="entry name" value="DEAD/H BOX POLYPEPTIDE 26/DICE1-RELATED"/>
    <property type="match status" value="1"/>
</dbReference>
<evidence type="ECO:0000256" key="1">
    <source>
        <dbReference type="SAM" id="MobiDB-lite"/>
    </source>
</evidence>
<feature type="region of interest" description="Disordered" evidence="1">
    <location>
        <begin position="886"/>
        <end position="938"/>
    </location>
</feature>
<dbReference type="Pfam" id="PF25462">
    <property type="entry name" value="Beta-barrel_INTS6"/>
    <property type="match status" value="1"/>
</dbReference>
<dbReference type="InterPro" id="IPR036465">
    <property type="entry name" value="vWFA_dom_sf"/>
</dbReference>
<gene>
    <name evidence="3" type="ORF">PXEA_LOCUS28068</name>
</gene>
<evidence type="ECO:0000259" key="2">
    <source>
        <dbReference type="Pfam" id="PF25462"/>
    </source>
</evidence>
<dbReference type="GO" id="GO:0034472">
    <property type="term" value="P:snRNA 3'-end processing"/>
    <property type="evidence" value="ECO:0007669"/>
    <property type="project" value="TreeGrafter"/>
</dbReference>
<dbReference type="OrthoDB" id="9449012at2759"/>
<dbReference type="EMBL" id="CAAALY010248052">
    <property type="protein sequence ID" value="VEL34628.1"/>
    <property type="molecule type" value="Genomic_DNA"/>
</dbReference>
<name>A0A3S5C4E4_9PLAT</name>
<accession>A0A3S5C4E4</accession>
<proteinExistence type="predicted"/>
<dbReference type="AlphaFoldDB" id="A0A3S5C4E4"/>
<organism evidence="3 4">
    <name type="scientific">Protopolystoma xenopodis</name>
    <dbReference type="NCBI Taxonomy" id="117903"/>
    <lineage>
        <taxon>Eukaryota</taxon>
        <taxon>Metazoa</taxon>
        <taxon>Spiralia</taxon>
        <taxon>Lophotrochozoa</taxon>
        <taxon>Platyhelminthes</taxon>
        <taxon>Monogenea</taxon>
        <taxon>Polyopisthocotylea</taxon>
        <taxon>Polystomatidea</taxon>
        <taxon>Polystomatidae</taxon>
        <taxon>Protopolystoma</taxon>
    </lineage>
</organism>